<gene>
    <name evidence="2" type="ORF">ENS59_03555</name>
</gene>
<keyword evidence="1" id="KW-0732">Signal</keyword>
<feature type="chain" id="PRO_5027782305" description="Lipoprotein" evidence="1">
    <location>
        <begin position="28"/>
        <end position="328"/>
    </location>
</feature>
<evidence type="ECO:0008006" key="3">
    <source>
        <dbReference type="Google" id="ProtNLM"/>
    </source>
</evidence>
<name>A0A7C3E7V4_9SPIR</name>
<reference evidence="2" key="1">
    <citation type="journal article" date="2020" name="mSystems">
        <title>Genome- and Community-Level Interaction Insights into Carbon Utilization and Element Cycling Functions of Hydrothermarchaeota in Hydrothermal Sediment.</title>
        <authorList>
            <person name="Zhou Z."/>
            <person name="Liu Y."/>
            <person name="Xu W."/>
            <person name="Pan J."/>
            <person name="Luo Z.H."/>
            <person name="Li M."/>
        </authorList>
    </citation>
    <scope>NUCLEOTIDE SEQUENCE [LARGE SCALE GENOMIC DNA]</scope>
    <source>
        <strain evidence="2">SpSt-503</strain>
    </source>
</reference>
<proteinExistence type="predicted"/>
<dbReference type="EMBL" id="DSVL01000110">
    <property type="protein sequence ID" value="HFH28573.1"/>
    <property type="molecule type" value="Genomic_DNA"/>
</dbReference>
<evidence type="ECO:0000313" key="2">
    <source>
        <dbReference type="EMBL" id="HFH28573.1"/>
    </source>
</evidence>
<organism evidence="2">
    <name type="scientific">Gracilinema caldarium</name>
    <dbReference type="NCBI Taxonomy" id="215591"/>
    <lineage>
        <taxon>Bacteria</taxon>
        <taxon>Pseudomonadati</taxon>
        <taxon>Spirochaetota</taxon>
        <taxon>Spirochaetia</taxon>
        <taxon>Spirochaetales</taxon>
        <taxon>Breznakiellaceae</taxon>
        <taxon>Gracilinema</taxon>
    </lineage>
</organism>
<evidence type="ECO:0000256" key="1">
    <source>
        <dbReference type="SAM" id="SignalP"/>
    </source>
</evidence>
<sequence>MKRRAFFYRILGLLALVLVLLGQTSCATVPSAAPKEEKIPFGDFPPGAEVLFYGDIQRSRSLITELYRLGSVKTLQRVPQKSLEYAGQIYGALYKEGAQQRFYALVSGRFPVFQTNLSLIFNPDWKQKHSGGLSYWRSEKDGLSLIITSRKVTITDCKPELISSGTPDEPAHGNLTVLAEELSDSNFYLVFNSPESLVKKFMGGLGAIGSEFQIPLKQIILKVYPASEPSTYAMQARFDTASPSYGKALGALLTLASRFMQPKTQDMTQEGDPAQSDQILQQIGTLLLSERPAVAGPLVLLTSKTMTEAELALLLHRLLVYFDRTKIL</sequence>
<dbReference type="AlphaFoldDB" id="A0A7C3E7V4"/>
<feature type="signal peptide" evidence="1">
    <location>
        <begin position="1"/>
        <end position="27"/>
    </location>
</feature>
<protein>
    <recommendedName>
        <fullName evidence="3">Lipoprotein</fullName>
    </recommendedName>
</protein>
<accession>A0A7C3E7V4</accession>
<comment type="caution">
    <text evidence="2">The sequence shown here is derived from an EMBL/GenBank/DDBJ whole genome shotgun (WGS) entry which is preliminary data.</text>
</comment>